<feature type="non-terminal residue" evidence="15">
    <location>
        <position position="121"/>
    </location>
</feature>
<keyword evidence="9" id="KW-0540">Nuclease</keyword>
<evidence type="ECO:0000256" key="7">
    <source>
        <dbReference type="ARBA" id="ARBA00019179"/>
    </source>
</evidence>
<evidence type="ECO:0000256" key="2">
    <source>
        <dbReference type="ARBA" id="ARBA00001936"/>
    </source>
</evidence>
<dbReference type="InterPro" id="IPR001352">
    <property type="entry name" value="RNase_HII/HIII"/>
</dbReference>
<dbReference type="GO" id="GO:0004523">
    <property type="term" value="F:RNA-DNA hybrid ribonuclease activity"/>
    <property type="evidence" value="ECO:0007669"/>
    <property type="project" value="UniProtKB-EC"/>
</dbReference>
<dbReference type="GO" id="GO:0006298">
    <property type="term" value="P:mismatch repair"/>
    <property type="evidence" value="ECO:0007669"/>
    <property type="project" value="TreeGrafter"/>
</dbReference>
<dbReference type="EMBL" id="LAZR01013719">
    <property type="protein sequence ID" value="KKM20666.1"/>
    <property type="molecule type" value="Genomic_DNA"/>
</dbReference>
<dbReference type="GO" id="GO:0043137">
    <property type="term" value="P:DNA replication, removal of RNA primer"/>
    <property type="evidence" value="ECO:0007669"/>
    <property type="project" value="TreeGrafter"/>
</dbReference>
<dbReference type="PROSITE" id="PS51975">
    <property type="entry name" value="RNASE_H_2"/>
    <property type="match status" value="1"/>
</dbReference>
<comment type="caution">
    <text evidence="15">The sequence shown here is derived from an EMBL/GenBank/DDBJ whole genome shotgun (WGS) entry which is preliminary data.</text>
</comment>
<dbReference type="PANTHER" id="PTHR10954:SF18">
    <property type="entry name" value="RIBONUCLEASE HII"/>
    <property type="match status" value="1"/>
</dbReference>
<dbReference type="InterPro" id="IPR022898">
    <property type="entry name" value="RNase_HII"/>
</dbReference>
<dbReference type="GO" id="GO:0003723">
    <property type="term" value="F:RNA binding"/>
    <property type="evidence" value="ECO:0007669"/>
    <property type="project" value="InterPro"/>
</dbReference>
<keyword evidence="10" id="KW-0479">Metal-binding</keyword>
<comment type="subcellular location">
    <subcellularLocation>
        <location evidence="4">Cytoplasm</location>
    </subcellularLocation>
</comment>
<evidence type="ECO:0000256" key="13">
    <source>
        <dbReference type="ARBA" id="ARBA00023211"/>
    </source>
</evidence>
<comment type="cofactor">
    <cofactor evidence="2">
        <name>Mn(2+)</name>
        <dbReference type="ChEBI" id="CHEBI:29035"/>
    </cofactor>
</comment>
<dbReference type="GO" id="GO:0005737">
    <property type="term" value="C:cytoplasm"/>
    <property type="evidence" value="ECO:0007669"/>
    <property type="project" value="UniProtKB-SubCell"/>
</dbReference>
<evidence type="ECO:0000256" key="1">
    <source>
        <dbReference type="ARBA" id="ARBA00000077"/>
    </source>
</evidence>
<gene>
    <name evidence="15" type="ORF">LCGC14_1643240</name>
</gene>
<dbReference type="GO" id="GO:0032299">
    <property type="term" value="C:ribonuclease H2 complex"/>
    <property type="evidence" value="ECO:0007669"/>
    <property type="project" value="TreeGrafter"/>
</dbReference>
<protein>
    <recommendedName>
        <fullName evidence="7">Ribonuclease HII</fullName>
        <ecNumber evidence="6">3.1.26.4</ecNumber>
    </recommendedName>
</protein>
<dbReference type="PANTHER" id="PTHR10954">
    <property type="entry name" value="RIBONUCLEASE H2 SUBUNIT A"/>
    <property type="match status" value="1"/>
</dbReference>
<keyword evidence="12" id="KW-0378">Hydrolase</keyword>
<comment type="catalytic activity">
    <reaction evidence="1">
        <text>Endonucleolytic cleavage to 5'-phosphomonoester.</text>
        <dbReference type="EC" id="3.1.26.4"/>
    </reaction>
</comment>
<organism evidence="15">
    <name type="scientific">marine sediment metagenome</name>
    <dbReference type="NCBI Taxonomy" id="412755"/>
    <lineage>
        <taxon>unclassified sequences</taxon>
        <taxon>metagenomes</taxon>
        <taxon>ecological metagenomes</taxon>
    </lineage>
</organism>
<keyword evidence="8" id="KW-0963">Cytoplasm</keyword>
<comment type="similarity">
    <text evidence="5">Belongs to the RNase HII family.</text>
</comment>
<sequence length="121" mass="13411">MNRVVAGVDEVGRGCLAGPVVTAAVVIPHELPWVAEIKDSKKLTHKQRVKFAKLITDTCHWAIRDASVNYIENTNILKATLWSMKKSVDALSTHVKPDLVLVDGNQRIPDLEFPQETIKNG</sequence>
<dbReference type="Pfam" id="PF01351">
    <property type="entry name" value="RNase_HII"/>
    <property type="match status" value="1"/>
</dbReference>
<dbReference type="InterPro" id="IPR024567">
    <property type="entry name" value="RNase_HII/HIII_dom"/>
</dbReference>
<name>A0A0F9HYY1_9ZZZZ</name>
<dbReference type="InterPro" id="IPR036397">
    <property type="entry name" value="RNaseH_sf"/>
</dbReference>
<comment type="cofactor">
    <cofactor evidence="3">
        <name>Mg(2+)</name>
        <dbReference type="ChEBI" id="CHEBI:18420"/>
    </cofactor>
</comment>
<dbReference type="EC" id="3.1.26.4" evidence="6"/>
<dbReference type="Gene3D" id="3.30.420.10">
    <property type="entry name" value="Ribonuclease H-like superfamily/Ribonuclease H"/>
    <property type="match status" value="1"/>
</dbReference>
<evidence type="ECO:0000256" key="12">
    <source>
        <dbReference type="ARBA" id="ARBA00022801"/>
    </source>
</evidence>
<proteinExistence type="inferred from homology"/>
<evidence type="ECO:0000256" key="11">
    <source>
        <dbReference type="ARBA" id="ARBA00022759"/>
    </source>
</evidence>
<evidence type="ECO:0000256" key="10">
    <source>
        <dbReference type="ARBA" id="ARBA00022723"/>
    </source>
</evidence>
<keyword evidence="13" id="KW-0464">Manganese</keyword>
<dbReference type="InterPro" id="IPR012337">
    <property type="entry name" value="RNaseH-like_sf"/>
</dbReference>
<dbReference type="CDD" id="cd07182">
    <property type="entry name" value="RNase_HII_bacteria_HII_like"/>
    <property type="match status" value="1"/>
</dbReference>
<evidence type="ECO:0000256" key="5">
    <source>
        <dbReference type="ARBA" id="ARBA00007383"/>
    </source>
</evidence>
<evidence type="ECO:0000256" key="8">
    <source>
        <dbReference type="ARBA" id="ARBA00022490"/>
    </source>
</evidence>
<feature type="domain" description="RNase H type-2" evidence="14">
    <location>
        <begin position="3"/>
        <end position="121"/>
    </location>
</feature>
<evidence type="ECO:0000256" key="6">
    <source>
        <dbReference type="ARBA" id="ARBA00012180"/>
    </source>
</evidence>
<evidence type="ECO:0000256" key="4">
    <source>
        <dbReference type="ARBA" id="ARBA00004496"/>
    </source>
</evidence>
<dbReference type="SUPFAM" id="SSF53098">
    <property type="entry name" value="Ribonuclease H-like"/>
    <property type="match status" value="1"/>
</dbReference>
<dbReference type="AlphaFoldDB" id="A0A0F9HYY1"/>
<evidence type="ECO:0000259" key="14">
    <source>
        <dbReference type="PROSITE" id="PS51975"/>
    </source>
</evidence>
<accession>A0A0F9HYY1</accession>
<evidence type="ECO:0000313" key="15">
    <source>
        <dbReference type="EMBL" id="KKM20666.1"/>
    </source>
</evidence>
<reference evidence="15" key="1">
    <citation type="journal article" date="2015" name="Nature">
        <title>Complex archaea that bridge the gap between prokaryotes and eukaryotes.</title>
        <authorList>
            <person name="Spang A."/>
            <person name="Saw J.H."/>
            <person name="Jorgensen S.L."/>
            <person name="Zaremba-Niedzwiedzka K."/>
            <person name="Martijn J."/>
            <person name="Lind A.E."/>
            <person name="van Eijk R."/>
            <person name="Schleper C."/>
            <person name="Guy L."/>
            <person name="Ettema T.J."/>
        </authorList>
    </citation>
    <scope>NUCLEOTIDE SEQUENCE</scope>
</reference>
<evidence type="ECO:0000256" key="9">
    <source>
        <dbReference type="ARBA" id="ARBA00022722"/>
    </source>
</evidence>
<dbReference type="GO" id="GO:0046872">
    <property type="term" value="F:metal ion binding"/>
    <property type="evidence" value="ECO:0007669"/>
    <property type="project" value="UniProtKB-KW"/>
</dbReference>
<keyword evidence="11" id="KW-0255">Endonuclease</keyword>
<evidence type="ECO:0000256" key="3">
    <source>
        <dbReference type="ARBA" id="ARBA00001946"/>
    </source>
</evidence>